<evidence type="ECO:0000313" key="3">
    <source>
        <dbReference type="Proteomes" id="UP001302806"/>
    </source>
</evidence>
<evidence type="ECO:0000256" key="1">
    <source>
        <dbReference type="SAM" id="Phobius"/>
    </source>
</evidence>
<keyword evidence="1" id="KW-1133">Transmembrane helix</keyword>
<dbReference type="RefSeq" id="WP_415866257.1">
    <property type="nucleotide sequence ID" value="NZ_CP134537.1"/>
</dbReference>
<feature type="transmembrane region" description="Helical" evidence="1">
    <location>
        <begin position="110"/>
        <end position="128"/>
    </location>
</feature>
<organism evidence="2 3">
    <name type="scientific">Thalassobellus suaedae</name>
    <dbReference type="NCBI Taxonomy" id="3074124"/>
    <lineage>
        <taxon>Bacteria</taxon>
        <taxon>Pseudomonadati</taxon>
        <taxon>Bacteroidota</taxon>
        <taxon>Flavobacteriia</taxon>
        <taxon>Flavobacteriales</taxon>
        <taxon>Flavobacteriaceae</taxon>
        <taxon>Thalassobellus</taxon>
    </lineage>
</organism>
<dbReference type="EMBL" id="CP134537">
    <property type="protein sequence ID" value="WNH09894.1"/>
    <property type="molecule type" value="Genomic_DNA"/>
</dbReference>
<keyword evidence="1" id="KW-0812">Transmembrane</keyword>
<evidence type="ECO:0000313" key="2">
    <source>
        <dbReference type="EMBL" id="WNH09894.1"/>
    </source>
</evidence>
<proteinExistence type="predicted"/>
<protein>
    <submittedName>
        <fullName evidence="2">Uncharacterized protein</fullName>
    </submittedName>
</protein>
<name>A0ABY9XVC8_9FLAO</name>
<gene>
    <name evidence="2" type="ORF">RHP51_04095</name>
</gene>
<sequence length="229" mass="27073">MYKEVVIKAFEKAKKDITGRSNKTNRSEHISHVLLDDFKYQVSGKTLRNHLDKSVNSNSNEDISINSDYVHHLCLYLGFANYNEFLKIYPVVLEDTNEHWLKVFIKKNKSALIISVLTIIVVFSITSFNQQRWMIWDDTHYIEVEFDAEKYSLSQLKIYNQERIENFQRVTPDCKTIFYTEDGTINLWYGKNTSGELQYFTTIAKHPETGKTLKEITDYMIKKYICENY</sequence>
<dbReference type="Proteomes" id="UP001302806">
    <property type="component" value="Chromosome"/>
</dbReference>
<reference evidence="2 3" key="1">
    <citation type="submission" date="2023-09" db="EMBL/GenBank/DDBJ databases">
        <title>Thalassobella suaedae gen. nov., sp. nov., a marine bacterium of the family Flavobacteriaceae isolated from a halophyte Suaeda japonica.</title>
        <authorList>
            <person name="Lee S.Y."/>
            <person name="Hwang C.Y."/>
        </authorList>
    </citation>
    <scope>NUCLEOTIDE SEQUENCE [LARGE SCALE GENOMIC DNA]</scope>
    <source>
        <strain evidence="2 3">HL-DH14</strain>
    </source>
</reference>
<keyword evidence="1" id="KW-0472">Membrane</keyword>
<accession>A0ABY9XVC8</accession>